<dbReference type="InterPro" id="IPR029044">
    <property type="entry name" value="Nucleotide-diphossugar_trans"/>
</dbReference>
<dbReference type="Proteomes" id="UP000054388">
    <property type="component" value="Unassembled WGS sequence"/>
</dbReference>
<organism evidence="2 3">
    <name type="scientific">Chryseobacterium aquaticum subsp. greenlandense</name>
    <dbReference type="NCBI Taxonomy" id="345663"/>
    <lineage>
        <taxon>Bacteria</taxon>
        <taxon>Pseudomonadati</taxon>
        <taxon>Bacteroidota</taxon>
        <taxon>Flavobacteriia</taxon>
        <taxon>Flavobacteriales</taxon>
        <taxon>Weeksellaceae</taxon>
        <taxon>Chryseobacterium group</taxon>
        <taxon>Chryseobacterium</taxon>
    </lineage>
</organism>
<dbReference type="Gene3D" id="3.90.550.10">
    <property type="entry name" value="Spore Coat Polysaccharide Biosynthesis Protein SpsA, Chain A"/>
    <property type="match status" value="1"/>
</dbReference>
<evidence type="ECO:0000313" key="2">
    <source>
        <dbReference type="EMBL" id="KUJ57890.1"/>
    </source>
</evidence>
<reference evidence="2 3" key="1">
    <citation type="submission" date="2015-10" db="EMBL/GenBank/DDBJ databases">
        <title>Genome sequence of Chryseobacterium greenlandense.</title>
        <authorList>
            <person name="Newman J."/>
            <person name="Fischer K."/>
            <person name="Miller J."/>
        </authorList>
    </citation>
    <scope>NUCLEOTIDE SEQUENCE [LARGE SCALE GENOMIC DNA]</scope>
    <source>
        <strain evidence="2 3">UMB34</strain>
    </source>
</reference>
<dbReference type="Pfam" id="PF00535">
    <property type="entry name" value="Glycos_transf_2"/>
    <property type="match status" value="1"/>
</dbReference>
<evidence type="ECO:0000259" key="1">
    <source>
        <dbReference type="Pfam" id="PF00535"/>
    </source>
</evidence>
<protein>
    <recommendedName>
        <fullName evidence="1">Glycosyltransferase 2-like domain-containing protein</fullName>
    </recommendedName>
</protein>
<dbReference type="EMBL" id="LMAI01000002">
    <property type="protein sequence ID" value="KUJ57890.1"/>
    <property type="molecule type" value="Genomic_DNA"/>
</dbReference>
<accession>A0A101CKH1</accession>
<comment type="caution">
    <text evidence="2">The sequence shown here is derived from an EMBL/GenBank/DDBJ whole genome shotgun (WGS) entry which is preliminary data.</text>
</comment>
<gene>
    <name evidence="2" type="ORF">AR686_03805</name>
</gene>
<proteinExistence type="predicted"/>
<evidence type="ECO:0000313" key="3">
    <source>
        <dbReference type="Proteomes" id="UP000054388"/>
    </source>
</evidence>
<feature type="domain" description="Glycosyltransferase 2-like" evidence="1">
    <location>
        <begin position="1"/>
        <end position="155"/>
    </location>
</feature>
<dbReference type="AlphaFoldDB" id="A0A101CKH1"/>
<dbReference type="SUPFAM" id="SSF53448">
    <property type="entry name" value="Nucleotide-diphospho-sugar transferases"/>
    <property type="match status" value="1"/>
</dbReference>
<name>A0A101CKH1_9FLAO</name>
<dbReference type="InterPro" id="IPR001173">
    <property type="entry name" value="Glyco_trans_2-like"/>
</dbReference>
<dbReference type="GO" id="GO:0016758">
    <property type="term" value="F:hexosyltransferase activity"/>
    <property type="evidence" value="ECO:0007669"/>
    <property type="project" value="UniProtKB-ARBA"/>
</dbReference>
<dbReference type="PANTHER" id="PTHR22916">
    <property type="entry name" value="GLYCOSYLTRANSFERASE"/>
    <property type="match status" value="1"/>
</dbReference>
<sequence length="327" mass="38200">MPLYNGEKYLKEAIDSILHQTYADFELLLIDDASSDNTENIIRSYNDNRIVYIKNEENLGLIKTLNKGLNLAKGQFIARMDQDDVADVTRFKKQINLFEKNPDLGVCGTWFTCFGDQIKERVLDHPENDEDIKISLLGRSTLGHPTVMMRKSAIQDLRYDENYTSAEDYEFWTRLSRVTKLQNIPESLLKYRFHDSNISVLDQPLQAENAKKIIGNQLKYIGLNHSDSNIKMSEILFGNFYIHYFSDSEFKKLTNFANNLESRNKQKKFYNENILNNTINQRLLTIFNKTEKNISLISFLLKNRKEIITKRRFLANAKMIAKIILKK</sequence>
<dbReference type="PANTHER" id="PTHR22916:SF3">
    <property type="entry name" value="UDP-GLCNAC:BETAGAL BETA-1,3-N-ACETYLGLUCOSAMINYLTRANSFERASE-LIKE PROTEIN 1"/>
    <property type="match status" value="1"/>
</dbReference>